<proteinExistence type="predicted"/>
<evidence type="ECO:0008006" key="5">
    <source>
        <dbReference type="Google" id="ProtNLM"/>
    </source>
</evidence>
<evidence type="ECO:0000313" key="4">
    <source>
        <dbReference type="Proteomes" id="UP001147653"/>
    </source>
</evidence>
<comment type="caution">
    <text evidence="3">The sequence shown here is derived from an EMBL/GenBank/DDBJ whole genome shotgun (WGS) entry which is preliminary data.</text>
</comment>
<dbReference type="EMBL" id="JAPDDP010000006">
    <property type="protein sequence ID" value="MDA0179701.1"/>
    <property type="molecule type" value="Genomic_DNA"/>
</dbReference>
<sequence>MSTPSPFRQARLAVVALLGACIPAAVAAAPASAAIWTEVPTGTTQNITAVEYQSATRFWFTTAAGAIFKRQADGTFSQVKAPSGIPFNDIEFQTAGNIGFAVGNGGQVWRSTDAGATWNPSGGIVASKASSSFADCTGSDLLGDVNAIRFAGASRAWLFAQGSQIATSQPIGGPTQVGGPGTWVDGNRDTKGTPQTADDTCKVRPSYGEGYADAFFATPDVGYIVASSFSEVFFTANDLASDAAKKAGGAGNAGSGGRVIAGDPTNPSRMWSVNAAPYGRSTTAYTRDGWQTSDWFEIGNDAVREFPSSGPADVDYAGGTVLAAGDAGLVLNSTDGVTFFYNDAAGALATQRWNAVGLASATDGAIAGDNGKLAITTAANSLPLPPAAPVPTPITTPGTQTPTKPLDQRPLPTFTLTGAGNGASAKVSGGKVKVVIKGKIKVPAGVSTKTACTGTVQMTIKKGKKLLTARNAKLSKSCSFTKTVSLSKSKVGSAKQLAITVRFQGNAAIKPVTKNLTAKIKR</sequence>
<protein>
    <recommendedName>
        <fullName evidence="5">Photosynthesis system II assembly factor Ycf48/Hcf136-like domain-containing protein</fullName>
    </recommendedName>
</protein>
<evidence type="ECO:0000256" key="1">
    <source>
        <dbReference type="SAM" id="MobiDB-lite"/>
    </source>
</evidence>
<feature type="compositionally biased region" description="Gly residues" evidence="1">
    <location>
        <begin position="248"/>
        <end position="259"/>
    </location>
</feature>
<dbReference type="SUPFAM" id="SSF110296">
    <property type="entry name" value="Oligoxyloglucan reducing end-specific cellobiohydrolase"/>
    <property type="match status" value="1"/>
</dbReference>
<dbReference type="AlphaFoldDB" id="A0A9X3N577"/>
<keyword evidence="2" id="KW-0732">Signal</keyword>
<feature type="signal peptide" evidence="2">
    <location>
        <begin position="1"/>
        <end position="27"/>
    </location>
</feature>
<name>A0A9X3N577_9ACTN</name>
<feature type="chain" id="PRO_5040966995" description="Photosynthesis system II assembly factor Ycf48/Hcf136-like domain-containing protein" evidence="2">
    <location>
        <begin position="28"/>
        <end position="522"/>
    </location>
</feature>
<evidence type="ECO:0000313" key="3">
    <source>
        <dbReference type="EMBL" id="MDA0179701.1"/>
    </source>
</evidence>
<feature type="region of interest" description="Disordered" evidence="1">
    <location>
        <begin position="245"/>
        <end position="266"/>
    </location>
</feature>
<evidence type="ECO:0000256" key="2">
    <source>
        <dbReference type="SAM" id="SignalP"/>
    </source>
</evidence>
<reference evidence="3" key="1">
    <citation type="submission" date="2022-10" db="EMBL/GenBank/DDBJ databases">
        <title>The WGS of Solirubrobacter phytolaccae KCTC 29190.</title>
        <authorList>
            <person name="Jiang Z."/>
        </authorList>
    </citation>
    <scope>NUCLEOTIDE SEQUENCE</scope>
    <source>
        <strain evidence="3">KCTC 29190</strain>
    </source>
</reference>
<dbReference type="Proteomes" id="UP001147653">
    <property type="component" value="Unassembled WGS sequence"/>
</dbReference>
<accession>A0A9X3N577</accession>
<keyword evidence="4" id="KW-1185">Reference proteome</keyword>
<dbReference type="RefSeq" id="WP_270024000.1">
    <property type="nucleotide sequence ID" value="NZ_JAPDDP010000006.1"/>
</dbReference>
<gene>
    <name evidence="3" type="ORF">OJ997_05305</name>
</gene>
<organism evidence="3 4">
    <name type="scientific">Solirubrobacter phytolaccae</name>
    <dbReference type="NCBI Taxonomy" id="1404360"/>
    <lineage>
        <taxon>Bacteria</taxon>
        <taxon>Bacillati</taxon>
        <taxon>Actinomycetota</taxon>
        <taxon>Thermoleophilia</taxon>
        <taxon>Solirubrobacterales</taxon>
        <taxon>Solirubrobacteraceae</taxon>
        <taxon>Solirubrobacter</taxon>
    </lineage>
</organism>